<comment type="caution">
    <text evidence="2">The sequence shown here is derived from an EMBL/GenBank/DDBJ whole genome shotgun (WGS) entry which is preliminary data.</text>
</comment>
<feature type="domain" description="BTB" evidence="1">
    <location>
        <begin position="525"/>
        <end position="596"/>
    </location>
</feature>
<dbReference type="AlphaFoldDB" id="A0AAV7ZLH1"/>
<dbReference type="SUPFAM" id="SSF54695">
    <property type="entry name" value="POZ domain"/>
    <property type="match status" value="1"/>
</dbReference>
<dbReference type="SUPFAM" id="SSF50985">
    <property type="entry name" value="RCC1/BLIP-II"/>
    <property type="match status" value="2"/>
</dbReference>
<evidence type="ECO:0000313" key="2">
    <source>
        <dbReference type="EMBL" id="KAJ3441532.1"/>
    </source>
</evidence>
<dbReference type="GO" id="GO:0005085">
    <property type="term" value="F:guanyl-nucleotide exchange factor activity"/>
    <property type="evidence" value="ECO:0007669"/>
    <property type="project" value="TreeGrafter"/>
</dbReference>
<dbReference type="CDD" id="cd18186">
    <property type="entry name" value="BTB_POZ_ZBTB_KLHL-like"/>
    <property type="match status" value="1"/>
</dbReference>
<dbReference type="InterPro" id="IPR051553">
    <property type="entry name" value="Ran_GTPase-activating"/>
</dbReference>
<dbReference type="InterPro" id="IPR000210">
    <property type="entry name" value="BTB/POZ_dom"/>
</dbReference>
<dbReference type="InterPro" id="IPR009091">
    <property type="entry name" value="RCC1/BLIP-II"/>
</dbReference>
<sequence>MDQKIYAFGVNSNGQLISGHNSPVTTVVSVELPFTVLKISCETNRTFLLTIEKGLLLVDFKETKYKSTQWTELQLPFNTSQVREMKSGHHHTVLLTWDGDVIEYQFNYGRKNTQKYEEYGNYFFDLGTQVKKICCGEKFTLYLCRNNEVYIKGNTMQTVLPIKLQINRTLNKNVPIWLRTNVQNVYTSCSSKHFFLTIYNNGVKLLGCGLNLDGQLGLGHFYRVDKLNEIQIGYQQNKQTIQFNMDEIQDIQCSAFHSTLLTKSGKLFVTGYPKCAGYLNSYNRWVMIPALKNTIIKQIAIGKDRTLAVTNNNKVLLWGDLEQNGPYLKKLDGHRCQALPNSPFQFKKILNSHDIQIVCGFQSSFVIGQTLPNNTINLDLLAYWKNQFFLNSHKFFNYQVDKQWVEFRTNLDLETLKKKLIERNCNNLIIGQILQCVFSGICSSQEIQSLCMLIFEKRIYTQKSAREDFKKFYNFNESKDFFINVIKKNKSMKNEKENNKEIKSILCTEINSNSNDELNEKLNDENMMEKIEKNKKCKKKIKVHKFILFVRSGLFRVLFQDITQSILEINDYCKNSRRSLELLIEFLYTGEFNLKKQDDLKKILFDLQDSVEYYQLSESSEIWEKLELIESIVKRKY</sequence>
<dbReference type="PANTHER" id="PTHR45982:SF1">
    <property type="entry name" value="REGULATOR OF CHROMOSOME CONDENSATION"/>
    <property type="match status" value="1"/>
</dbReference>
<keyword evidence="2" id="KW-0436">Ligase</keyword>
<dbReference type="PANTHER" id="PTHR45982">
    <property type="entry name" value="REGULATOR OF CHROMOSOME CONDENSATION"/>
    <property type="match status" value="1"/>
</dbReference>
<protein>
    <submittedName>
        <fullName evidence="2">Ubiquitin-protein ligase e3a-related</fullName>
    </submittedName>
</protein>
<evidence type="ECO:0000313" key="3">
    <source>
        <dbReference type="Proteomes" id="UP001146793"/>
    </source>
</evidence>
<organism evidence="2 3">
    <name type="scientific">Anaeramoeba flamelloides</name>
    <dbReference type="NCBI Taxonomy" id="1746091"/>
    <lineage>
        <taxon>Eukaryota</taxon>
        <taxon>Metamonada</taxon>
        <taxon>Anaeramoebidae</taxon>
        <taxon>Anaeramoeba</taxon>
    </lineage>
</organism>
<dbReference type="GO" id="GO:0005737">
    <property type="term" value="C:cytoplasm"/>
    <property type="evidence" value="ECO:0007669"/>
    <property type="project" value="TreeGrafter"/>
</dbReference>
<dbReference type="Gene3D" id="3.30.710.10">
    <property type="entry name" value="Potassium Channel Kv1.1, Chain A"/>
    <property type="match status" value="1"/>
</dbReference>
<dbReference type="PROSITE" id="PS50097">
    <property type="entry name" value="BTB"/>
    <property type="match status" value="1"/>
</dbReference>
<dbReference type="Pfam" id="PF00651">
    <property type="entry name" value="BTB"/>
    <property type="match status" value="1"/>
</dbReference>
<proteinExistence type="predicted"/>
<name>A0AAV7ZLH1_9EUKA</name>
<reference evidence="2" key="1">
    <citation type="submission" date="2022-08" db="EMBL/GenBank/DDBJ databases">
        <title>Novel sulphate-reducing endosymbionts in the free-living metamonad Anaeramoeba.</title>
        <authorList>
            <person name="Jerlstrom-Hultqvist J."/>
            <person name="Cepicka I."/>
            <person name="Gallot-Lavallee L."/>
            <person name="Salas-Leiva D."/>
            <person name="Curtis B.A."/>
            <person name="Zahonova K."/>
            <person name="Pipaliya S."/>
            <person name="Dacks J."/>
            <person name="Roger A.J."/>
        </authorList>
    </citation>
    <scope>NUCLEOTIDE SEQUENCE</scope>
    <source>
        <strain evidence="2">Busselton2</strain>
    </source>
</reference>
<dbReference type="EMBL" id="JANTQA010000029">
    <property type="protein sequence ID" value="KAJ3441532.1"/>
    <property type="molecule type" value="Genomic_DNA"/>
</dbReference>
<evidence type="ECO:0000259" key="1">
    <source>
        <dbReference type="PROSITE" id="PS50097"/>
    </source>
</evidence>
<accession>A0AAV7ZLH1</accession>
<dbReference type="InterPro" id="IPR011333">
    <property type="entry name" value="SKP1/BTB/POZ_sf"/>
</dbReference>
<dbReference type="GO" id="GO:0016874">
    <property type="term" value="F:ligase activity"/>
    <property type="evidence" value="ECO:0007669"/>
    <property type="project" value="UniProtKB-KW"/>
</dbReference>
<dbReference type="Gene3D" id="2.130.10.30">
    <property type="entry name" value="Regulator of chromosome condensation 1/beta-lactamase-inhibitor protein II"/>
    <property type="match status" value="2"/>
</dbReference>
<dbReference type="Proteomes" id="UP001146793">
    <property type="component" value="Unassembled WGS sequence"/>
</dbReference>
<gene>
    <name evidence="2" type="ORF">M0812_13545</name>
</gene>